<reference evidence="1 2" key="1">
    <citation type="submission" date="2016-09" db="EMBL/GenBank/DDBJ databases">
        <authorList>
            <person name="Capua I."/>
            <person name="De Benedictis P."/>
            <person name="Joannis T."/>
            <person name="Lombin L.H."/>
            <person name="Cattoli G."/>
        </authorList>
    </citation>
    <scope>NUCLEOTIDE SEQUENCE [LARGE SCALE GENOMIC DNA]</scope>
    <source>
        <strain evidence="1 2">IMI 309357</strain>
    </source>
</reference>
<dbReference type="AlphaFoldDB" id="A0A1G4B4Q8"/>
<dbReference type="GeneID" id="34561620"/>
<dbReference type="EMBL" id="MJBS01000072">
    <property type="protein sequence ID" value="OHE96262.1"/>
    <property type="molecule type" value="Genomic_DNA"/>
</dbReference>
<dbReference type="Proteomes" id="UP000176998">
    <property type="component" value="Unassembled WGS sequence"/>
</dbReference>
<accession>A0A1G4B4Q8</accession>
<keyword evidence="2" id="KW-1185">Reference proteome</keyword>
<comment type="caution">
    <text evidence="1">The sequence shown here is derived from an EMBL/GenBank/DDBJ whole genome shotgun (WGS) entry which is preliminary data.</text>
</comment>
<evidence type="ECO:0000313" key="1">
    <source>
        <dbReference type="EMBL" id="OHE96262.1"/>
    </source>
</evidence>
<name>A0A1G4B4Q8_9PEZI</name>
<organism evidence="1 2">
    <name type="scientific">Colletotrichum orchidophilum</name>
    <dbReference type="NCBI Taxonomy" id="1209926"/>
    <lineage>
        <taxon>Eukaryota</taxon>
        <taxon>Fungi</taxon>
        <taxon>Dikarya</taxon>
        <taxon>Ascomycota</taxon>
        <taxon>Pezizomycotina</taxon>
        <taxon>Sordariomycetes</taxon>
        <taxon>Hypocreomycetidae</taxon>
        <taxon>Glomerellales</taxon>
        <taxon>Glomerellaceae</taxon>
        <taxon>Colletotrichum</taxon>
    </lineage>
</organism>
<protein>
    <submittedName>
        <fullName evidence="1">Uncharacterized protein</fullName>
    </submittedName>
</protein>
<evidence type="ECO:0000313" key="2">
    <source>
        <dbReference type="Proteomes" id="UP000176998"/>
    </source>
</evidence>
<sequence>MVPLEIKVTLMCEIRVDSGVISVPDVAGNLGDGVAGGNVDFLDLKEGGDAVARLGIDNVGAHVLAEDMVRAISDLRSQYAGVVRAEDVLEGNKMALSLGPASLWLTASQAVTSSAS</sequence>
<proteinExistence type="predicted"/>
<gene>
    <name evidence="1" type="ORF">CORC01_08480</name>
</gene>
<dbReference type="RefSeq" id="XP_022473422.1">
    <property type="nucleotide sequence ID" value="XM_022620110.1"/>
</dbReference>